<dbReference type="Pfam" id="PF13476">
    <property type="entry name" value="AAA_23"/>
    <property type="match status" value="1"/>
</dbReference>
<feature type="coiled-coil region" evidence="1">
    <location>
        <begin position="625"/>
        <end position="659"/>
    </location>
</feature>
<dbReference type="Gene3D" id="3.40.50.300">
    <property type="entry name" value="P-loop containing nucleotide triphosphate hydrolases"/>
    <property type="match status" value="2"/>
</dbReference>
<accession>A0ABN6MBF9</accession>
<dbReference type="PANTHER" id="PTHR32114:SF2">
    <property type="entry name" value="ABC TRANSPORTER ABCH.3"/>
    <property type="match status" value="1"/>
</dbReference>
<protein>
    <submittedName>
        <fullName evidence="3">Nuclease SbcCD subunit C</fullName>
    </submittedName>
</protein>
<feature type="domain" description="Rad50/SbcC-type AAA" evidence="2">
    <location>
        <begin position="6"/>
        <end position="208"/>
    </location>
</feature>
<dbReference type="InterPro" id="IPR027417">
    <property type="entry name" value="P-loop_NTPase"/>
</dbReference>
<feature type="coiled-coil region" evidence="1">
    <location>
        <begin position="754"/>
        <end position="868"/>
    </location>
</feature>
<sequence>MRILHVRFKNLNSLVGEWEVDLTHPAFLSDTIFAIVGPTGAGKTTILDAICLALYGRTPRLGKITKSSNEIMSRRTGECFAEVTFETQSGRFRCHWSQHRARKRPEGELQAARHELADADTGTIYETKSKEVAEQIEAATGMDFDRFTRSMLLAQGGFAAFLQASPDERAPLLEQITGTELYSHLSIRVHERQAEEKKRLQILQMELAGLPILAEAEEKQVRQWLEERNGQDQYLADQIEQTNQAITWRLDIARLTEELRLIEQARAQLQDRLTAFAPQRARLDAATRALEHNGSAATLSAMRQEQEADRQALSGCRSSLPERIKRTQRAEQAMKVAAERLQTGKAEQQAMVPIIRQVRDLDWTMAARNSVIKETEDTITRADSDRDALKTAQAHGSRELAARQTALIAVQQKLEASRMDGELVEQLAGIASRLENLQQLQARMSRQADDSKQTEQRLAKARRALDEQQKLQKQRQQTVDHLLAQVTTQQTELKKTLADRNLEGWRQLTANLRHRQEMIGRAQEAARAVNDARSRRVGLTERHASLQADLTKRQDRLTSRVERQESLEKEMGLLETQLTLLTAIADLETLRGRLENGTPCPLCGATEHPYARGAIPVPDQTTARLAAVRADLKTLVAEISALRVELAHLERDRQQTATDLAACDETISTAEKFLHHAAQELAVAVPPMVVGADRQQFLDALGEENNQRLTSATTILEAAVHTEQSLTVVRDQLDLAKESRFQAEKACQAAAHAVESTDELLKQQEKEADEFRSRLEQDRSALAERLRPFAVETLDLDTLEETLRLLTDRRDQWVTRQQEQDRLTKELSALQLTTAHQAEQIERREKELGNLRDRLTELNRQKRELDAERTRLFGCKNPDEEEARLAATIEAAEQEWDRTRVQWEAAQQDLTRLQGRISDLEQALRTRGNHLETATVTFLTQLQESGFRDEEAYRSVCLPEQERIKLAAQAQRLTEENSGLLAQQREKAELLHRLQHKELAVEPLTELQQRQAALVERQKELQREIGGLRHQLAENEERKRRQQDQARAVEAQQREWARWDQLHQLIGSADGKKFRNFAQGLTFAIMVDQANRQLQTMSDRYLLIRTDDQPLELKVLDTYQAGEIRSTKNLSGGESFIVSLALALGLSHMASRNVRVDSLFLDEGFGTLDEEALDTALDTLTSLQQEGKVIGIISHVQPLRERISTRIQVSPMTGGRSRISGPGCRRLDVSV</sequence>
<dbReference type="Proteomes" id="UP000830055">
    <property type="component" value="Chromosome"/>
</dbReference>
<keyword evidence="1" id="KW-0175">Coiled coil</keyword>
<evidence type="ECO:0000313" key="4">
    <source>
        <dbReference type="Proteomes" id="UP000830055"/>
    </source>
</evidence>
<dbReference type="RefSeq" id="WP_284152618.1">
    <property type="nucleotide sequence ID" value="NZ_AP025516.1"/>
</dbReference>
<feature type="coiled-coil region" evidence="1">
    <location>
        <begin position="1004"/>
        <end position="1052"/>
    </location>
</feature>
<dbReference type="SUPFAM" id="SSF52540">
    <property type="entry name" value="P-loop containing nucleoside triphosphate hydrolases"/>
    <property type="match status" value="1"/>
</dbReference>
<evidence type="ECO:0000259" key="2">
    <source>
        <dbReference type="Pfam" id="PF13476"/>
    </source>
</evidence>
<dbReference type="PANTHER" id="PTHR32114">
    <property type="entry name" value="ABC TRANSPORTER ABCH.3"/>
    <property type="match status" value="1"/>
</dbReference>
<name>A0ABN6MBF9_9BACT</name>
<organism evidence="3 4">
    <name type="scientific">Desulfofustis limnaeus</name>
    <dbReference type="NCBI Taxonomy" id="2740163"/>
    <lineage>
        <taxon>Bacteria</taxon>
        <taxon>Pseudomonadati</taxon>
        <taxon>Thermodesulfobacteriota</taxon>
        <taxon>Desulfobulbia</taxon>
        <taxon>Desulfobulbales</taxon>
        <taxon>Desulfocapsaceae</taxon>
        <taxon>Desulfofustis</taxon>
    </lineage>
</organism>
<dbReference type="EMBL" id="AP025516">
    <property type="protein sequence ID" value="BDD89310.1"/>
    <property type="molecule type" value="Genomic_DNA"/>
</dbReference>
<evidence type="ECO:0000313" key="3">
    <source>
        <dbReference type="EMBL" id="BDD89310.1"/>
    </source>
</evidence>
<keyword evidence="4" id="KW-1185">Reference proteome</keyword>
<proteinExistence type="predicted"/>
<feature type="coiled-coil region" evidence="1">
    <location>
        <begin position="434"/>
        <end position="471"/>
    </location>
</feature>
<dbReference type="InterPro" id="IPR038729">
    <property type="entry name" value="Rad50/SbcC_AAA"/>
</dbReference>
<dbReference type="Pfam" id="PF13558">
    <property type="entry name" value="SbcC_Walker_B"/>
    <property type="match status" value="1"/>
</dbReference>
<gene>
    <name evidence="3" type="primary">sbcC</name>
    <name evidence="3" type="ORF">DPPLL_36750</name>
</gene>
<evidence type="ECO:0000256" key="1">
    <source>
        <dbReference type="SAM" id="Coils"/>
    </source>
</evidence>
<reference evidence="3 4" key="1">
    <citation type="submission" date="2022-01" db="EMBL/GenBank/DDBJ databases">
        <title>Desulfofustis limnae sp. nov., a novel mesophilic sulfate-reducing bacterium isolated from marsh soil.</title>
        <authorList>
            <person name="Watanabe M."/>
            <person name="Takahashi A."/>
            <person name="Kojima H."/>
            <person name="Fukui M."/>
        </authorList>
    </citation>
    <scope>NUCLEOTIDE SEQUENCE [LARGE SCALE GENOMIC DNA]</scope>
    <source>
        <strain evidence="3 4">PPLL</strain>
    </source>
</reference>